<proteinExistence type="predicted"/>
<protein>
    <submittedName>
        <fullName evidence="1">Uncharacterized protein</fullName>
    </submittedName>
</protein>
<evidence type="ECO:0000313" key="1">
    <source>
        <dbReference type="EMBL" id="CAD8107378.1"/>
    </source>
</evidence>
<name>A0A8S1PXK2_9CILI</name>
<keyword evidence="2" id="KW-1185">Reference proteome</keyword>
<reference evidence="1" key="1">
    <citation type="submission" date="2021-01" db="EMBL/GenBank/DDBJ databases">
        <authorList>
            <consortium name="Genoscope - CEA"/>
            <person name="William W."/>
        </authorList>
    </citation>
    <scope>NUCLEOTIDE SEQUENCE</scope>
</reference>
<dbReference type="AlphaFoldDB" id="A0A8S1PXK2"/>
<sequence length="55" mass="6652">MRYKYKFISKHIKIRPKKKAGLNIKKINYQGNLILYSTQKQTSQLYHLGSQDQYF</sequence>
<dbReference type="EMBL" id="CAJJDN010000088">
    <property type="protein sequence ID" value="CAD8107378.1"/>
    <property type="molecule type" value="Genomic_DNA"/>
</dbReference>
<accession>A0A8S1PXK2</accession>
<dbReference type="Proteomes" id="UP000692954">
    <property type="component" value="Unassembled WGS sequence"/>
</dbReference>
<organism evidence="1 2">
    <name type="scientific">Paramecium sonneborni</name>
    <dbReference type="NCBI Taxonomy" id="65129"/>
    <lineage>
        <taxon>Eukaryota</taxon>
        <taxon>Sar</taxon>
        <taxon>Alveolata</taxon>
        <taxon>Ciliophora</taxon>
        <taxon>Intramacronucleata</taxon>
        <taxon>Oligohymenophorea</taxon>
        <taxon>Peniculida</taxon>
        <taxon>Parameciidae</taxon>
        <taxon>Paramecium</taxon>
    </lineage>
</organism>
<evidence type="ECO:0000313" key="2">
    <source>
        <dbReference type="Proteomes" id="UP000692954"/>
    </source>
</evidence>
<gene>
    <name evidence="1" type="ORF">PSON_ATCC_30995.1.T0880258</name>
</gene>
<comment type="caution">
    <text evidence="1">The sequence shown here is derived from an EMBL/GenBank/DDBJ whole genome shotgun (WGS) entry which is preliminary data.</text>
</comment>